<dbReference type="AlphaFoldDB" id="A0AAD6NIQ5"/>
<evidence type="ECO:0000313" key="1">
    <source>
        <dbReference type="EMBL" id="KAJ6258143.1"/>
    </source>
</evidence>
<dbReference type="Proteomes" id="UP001221413">
    <property type="component" value="Unassembled WGS sequence"/>
</dbReference>
<organism evidence="1 2">
    <name type="scientific">Drechslerella dactyloides</name>
    <name type="common">Nematode-trapping fungus</name>
    <name type="synonym">Arthrobotrys dactyloides</name>
    <dbReference type="NCBI Taxonomy" id="74499"/>
    <lineage>
        <taxon>Eukaryota</taxon>
        <taxon>Fungi</taxon>
        <taxon>Dikarya</taxon>
        <taxon>Ascomycota</taxon>
        <taxon>Pezizomycotina</taxon>
        <taxon>Orbiliomycetes</taxon>
        <taxon>Orbiliales</taxon>
        <taxon>Orbiliaceae</taxon>
        <taxon>Drechslerella</taxon>
    </lineage>
</organism>
<reference evidence="1" key="1">
    <citation type="submission" date="2023-01" db="EMBL/GenBank/DDBJ databases">
        <title>The chitinases involved in constricting ring structure development in the nematode-trapping fungus Drechslerella dactyloides.</title>
        <authorList>
            <person name="Wang R."/>
            <person name="Zhang L."/>
            <person name="Tang P."/>
            <person name="Li S."/>
            <person name="Liang L."/>
        </authorList>
    </citation>
    <scope>NUCLEOTIDE SEQUENCE</scope>
    <source>
        <strain evidence="1">YMF1.00031</strain>
    </source>
</reference>
<proteinExistence type="predicted"/>
<gene>
    <name evidence="1" type="ORF">Dda_7060</name>
</gene>
<keyword evidence="2" id="KW-1185">Reference proteome</keyword>
<name>A0AAD6NIQ5_DREDA</name>
<comment type="caution">
    <text evidence="1">The sequence shown here is derived from an EMBL/GenBank/DDBJ whole genome shotgun (WGS) entry which is preliminary data.</text>
</comment>
<accession>A0AAD6NIQ5</accession>
<evidence type="ECO:0000313" key="2">
    <source>
        <dbReference type="Proteomes" id="UP001221413"/>
    </source>
</evidence>
<dbReference type="EMBL" id="JAQGDS010000009">
    <property type="protein sequence ID" value="KAJ6258143.1"/>
    <property type="molecule type" value="Genomic_DNA"/>
</dbReference>
<sequence length="287" mass="31625">MVGFARIILGDGYDSQFNPGDFSIETLPIASLDYEPMETAWKTALAIMHSSSGRQALSKLAAALRPTEDSTASVDCFIADLSDDQHVPKYLLLADGRLALPVLGEHKRPLLAIHLNKQYVRSIGATMGDEESRLRCLLATTIVHEFAHCFVTFLGYTERDVTPEGINHPSFAGEEEGQGESGRFLEWHLWGGALEWQSPDAGQLVGDLFLLDESSNARLVLRRQVSEIGLYRDSDTPLELGVFQLESEPNDVTYPGSEGFRGLRSFARSPNPLPKEMLADKLKAASM</sequence>
<protein>
    <submittedName>
        <fullName evidence="1">Uncharacterized protein</fullName>
    </submittedName>
</protein>